<protein>
    <submittedName>
        <fullName evidence="1">Uncharacterized protein</fullName>
    </submittedName>
</protein>
<dbReference type="Proteomes" id="UP000199652">
    <property type="component" value="Unassembled WGS sequence"/>
</dbReference>
<sequence>MLTSEPTSEMIAEWKRIFEIYYCEMKPNRKTGYEVDKYFKENYLYQIFDNARFQEIVALNITENECYSNKLPKGVLPDIQSYKTANVLVGIDLCSGEFHVESENIEKVVPIHDDLFAFRGLDEEALKNYFLVAEYIKLTKTDFQV</sequence>
<name>A0A1H3ESE1_EUBBA</name>
<keyword evidence="2" id="KW-1185">Reference proteome</keyword>
<gene>
    <name evidence="1" type="ORF">SAMN04488579_1087</name>
</gene>
<dbReference type="AlphaFoldDB" id="A0A1H3ESE1"/>
<reference evidence="2" key="1">
    <citation type="submission" date="2016-10" db="EMBL/GenBank/DDBJ databases">
        <authorList>
            <person name="Varghese N."/>
            <person name="Submissions S."/>
        </authorList>
    </citation>
    <scope>NUCLEOTIDE SEQUENCE [LARGE SCALE GENOMIC DNA]</scope>
    <source>
        <strain evidence="2">VPI 5359</strain>
    </source>
</reference>
<accession>A0A1H3ESE1</accession>
<evidence type="ECO:0000313" key="1">
    <source>
        <dbReference type="EMBL" id="SDX81048.1"/>
    </source>
</evidence>
<dbReference type="EMBL" id="FNOU01000008">
    <property type="protein sequence ID" value="SDX81048.1"/>
    <property type="molecule type" value="Genomic_DNA"/>
</dbReference>
<organism evidence="1 2">
    <name type="scientific">Eubacterium barkeri</name>
    <name type="common">Clostridium barkeri</name>
    <dbReference type="NCBI Taxonomy" id="1528"/>
    <lineage>
        <taxon>Bacteria</taxon>
        <taxon>Bacillati</taxon>
        <taxon>Bacillota</taxon>
        <taxon>Clostridia</taxon>
        <taxon>Eubacteriales</taxon>
        <taxon>Eubacteriaceae</taxon>
        <taxon>Eubacterium</taxon>
    </lineage>
</organism>
<proteinExistence type="predicted"/>
<evidence type="ECO:0000313" key="2">
    <source>
        <dbReference type="Proteomes" id="UP000199652"/>
    </source>
</evidence>